<dbReference type="Proteomes" id="UP000679179">
    <property type="component" value="Unassembled WGS sequence"/>
</dbReference>
<dbReference type="CDD" id="cd16393">
    <property type="entry name" value="SPO0J_N"/>
    <property type="match status" value="1"/>
</dbReference>
<dbReference type="GO" id="GO:0007059">
    <property type="term" value="P:chromosome segregation"/>
    <property type="evidence" value="ECO:0007669"/>
    <property type="project" value="UniProtKB-KW"/>
</dbReference>
<evidence type="ECO:0000259" key="5">
    <source>
        <dbReference type="SMART" id="SM00470"/>
    </source>
</evidence>
<dbReference type="InterPro" id="IPR036086">
    <property type="entry name" value="ParB/Sulfiredoxin_sf"/>
</dbReference>
<name>A0A919S1P0_9CLOT</name>
<protein>
    <submittedName>
        <fullName evidence="6">Chromosome partitioning protein ParB</fullName>
    </submittedName>
</protein>
<evidence type="ECO:0000256" key="4">
    <source>
        <dbReference type="ARBA" id="ARBA00023125"/>
    </source>
</evidence>
<dbReference type="Pfam" id="PF17762">
    <property type="entry name" value="HTH_ParB"/>
    <property type="match status" value="1"/>
</dbReference>
<dbReference type="GO" id="GO:0045881">
    <property type="term" value="P:positive regulation of sporulation resulting in formation of a cellular spore"/>
    <property type="evidence" value="ECO:0007669"/>
    <property type="project" value="TreeGrafter"/>
</dbReference>
<evidence type="ECO:0000256" key="3">
    <source>
        <dbReference type="ARBA" id="ARBA00022829"/>
    </source>
</evidence>
<dbReference type="SUPFAM" id="SSF110849">
    <property type="entry name" value="ParB/Sulfiredoxin"/>
    <property type="match status" value="1"/>
</dbReference>
<dbReference type="GO" id="GO:0005694">
    <property type="term" value="C:chromosome"/>
    <property type="evidence" value="ECO:0007669"/>
    <property type="project" value="TreeGrafter"/>
</dbReference>
<organism evidence="6 7">
    <name type="scientific">Clostridium polyendosporum</name>
    <dbReference type="NCBI Taxonomy" id="69208"/>
    <lineage>
        <taxon>Bacteria</taxon>
        <taxon>Bacillati</taxon>
        <taxon>Bacillota</taxon>
        <taxon>Clostridia</taxon>
        <taxon>Eubacteriales</taxon>
        <taxon>Clostridiaceae</taxon>
        <taxon>Clostridium</taxon>
    </lineage>
</organism>
<dbReference type="NCBIfam" id="TIGR00180">
    <property type="entry name" value="parB_part"/>
    <property type="match status" value="1"/>
</dbReference>
<dbReference type="PANTHER" id="PTHR33375">
    <property type="entry name" value="CHROMOSOME-PARTITIONING PROTEIN PARB-RELATED"/>
    <property type="match status" value="1"/>
</dbReference>
<dbReference type="AlphaFoldDB" id="A0A919S1P0"/>
<proteinExistence type="inferred from homology"/>
<dbReference type="InterPro" id="IPR004437">
    <property type="entry name" value="ParB/RepB/Spo0J"/>
</dbReference>
<evidence type="ECO:0000313" key="7">
    <source>
        <dbReference type="Proteomes" id="UP000679179"/>
    </source>
</evidence>
<dbReference type="FunFam" id="3.90.1530.30:FF:000001">
    <property type="entry name" value="Chromosome partitioning protein ParB"/>
    <property type="match status" value="1"/>
</dbReference>
<dbReference type="Gene3D" id="1.10.10.2830">
    <property type="match status" value="1"/>
</dbReference>
<keyword evidence="7" id="KW-1185">Reference proteome</keyword>
<evidence type="ECO:0000256" key="1">
    <source>
        <dbReference type="ARBA" id="ARBA00004453"/>
    </source>
</evidence>
<comment type="caution">
    <text evidence="6">The sequence shown here is derived from an EMBL/GenBank/DDBJ whole genome shotgun (WGS) entry which is preliminary data.</text>
</comment>
<dbReference type="GO" id="GO:0009295">
    <property type="term" value="C:nucleoid"/>
    <property type="evidence" value="ECO:0007669"/>
    <property type="project" value="UniProtKB-SubCell"/>
</dbReference>
<reference evidence="6" key="1">
    <citation type="submission" date="2021-03" db="EMBL/GenBank/DDBJ databases">
        <title>Taxonomic study of Clostridium polyendosporum from meadow-gley soil under rice.</title>
        <authorList>
            <person name="Kobayashi H."/>
            <person name="Tanizawa Y."/>
            <person name="Yagura M."/>
        </authorList>
    </citation>
    <scope>NUCLEOTIDE SEQUENCE</scope>
    <source>
        <strain evidence="6">JCM 30710</strain>
    </source>
</reference>
<dbReference type="InterPro" id="IPR050336">
    <property type="entry name" value="Chromosome_partition/occlusion"/>
</dbReference>
<dbReference type="SMART" id="SM00470">
    <property type="entry name" value="ParB"/>
    <property type="match status" value="1"/>
</dbReference>
<accession>A0A919S1P0</accession>
<dbReference type="InterPro" id="IPR041468">
    <property type="entry name" value="HTH_ParB/Spo0J"/>
</dbReference>
<sequence length="287" mass="33384">MSKKFGLGKGLGALIPEDNLLEEENKKEQKVLIPLNKIKTNENQPRKYFDNEKIAELSESIKQHGIIQPLILKKEDDVYMIIAGERRWRAAKQIGLKEVPAIIMDINDRELLEISLIENIQREDLNPIEEAIAYQRLLNDFQLTQGELSERIGKSRTTITNTMRLLNLDERVQNYIIEGILSEGHGRAILGLQDNSKQYEISQKVIDEGLSVRETEKFIKIINENKEEKKIKENNNQLDRYYNDIKDKLQGHLGTKVNISDRNNRGKIEIEYYSQEDLQRILDIMNI</sequence>
<comment type="similarity">
    <text evidence="2">Belongs to the ParB family.</text>
</comment>
<dbReference type="Pfam" id="PF23552">
    <property type="entry name" value="ParB_C"/>
    <property type="match status" value="1"/>
</dbReference>
<dbReference type="Pfam" id="PF02195">
    <property type="entry name" value="ParB_N"/>
    <property type="match status" value="1"/>
</dbReference>
<dbReference type="PANTHER" id="PTHR33375:SF1">
    <property type="entry name" value="CHROMOSOME-PARTITIONING PROTEIN PARB-RELATED"/>
    <property type="match status" value="1"/>
</dbReference>
<comment type="subcellular location">
    <subcellularLocation>
        <location evidence="1">Cytoplasm</location>
        <location evidence="1">Nucleoid</location>
    </subcellularLocation>
</comment>
<dbReference type="FunFam" id="1.10.10.2830:FF:000001">
    <property type="entry name" value="Chromosome partitioning protein ParB"/>
    <property type="match status" value="1"/>
</dbReference>
<dbReference type="InterPro" id="IPR003115">
    <property type="entry name" value="ParB_N"/>
</dbReference>
<evidence type="ECO:0000256" key="2">
    <source>
        <dbReference type="ARBA" id="ARBA00006295"/>
    </source>
</evidence>
<dbReference type="RefSeq" id="WP_212903686.1">
    <property type="nucleotide sequence ID" value="NZ_BOPZ01000011.1"/>
</dbReference>
<dbReference type="GO" id="GO:0003677">
    <property type="term" value="F:DNA binding"/>
    <property type="evidence" value="ECO:0007669"/>
    <property type="project" value="UniProtKB-KW"/>
</dbReference>
<keyword evidence="3" id="KW-0159">Chromosome partition</keyword>
<gene>
    <name evidence="6" type="primary">spoOJ</name>
    <name evidence="6" type="ORF">CPJCM30710_16390</name>
</gene>
<dbReference type="InterPro" id="IPR057240">
    <property type="entry name" value="ParB_dimer_C"/>
</dbReference>
<dbReference type="SUPFAM" id="SSF109709">
    <property type="entry name" value="KorB DNA-binding domain-like"/>
    <property type="match status" value="1"/>
</dbReference>
<feature type="domain" description="ParB-like N-terminal" evidence="5">
    <location>
        <begin position="31"/>
        <end position="120"/>
    </location>
</feature>
<evidence type="ECO:0000313" key="6">
    <source>
        <dbReference type="EMBL" id="GIM28973.1"/>
    </source>
</evidence>
<keyword evidence="4" id="KW-0238">DNA-binding</keyword>
<dbReference type="Gene3D" id="3.90.1530.30">
    <property type="match status" value="1"/>
</dbReference>
<dbReference type="EMBL" id="BOPZ01000011">
    <property type="protein sequence ID" value="GIM28973.1"/>
    <property type="molecule type" value="Genomic_DNA"/>
</dbReference>